<evidence type="ECO:0000313" key="3">
    <source>
        <dbReference type="EMBL" id="ODV89658.1"/>
    </source>
</evidence>
<sequence length="338" mass="37670">MDLSYLSSAMQSLPIIDLSLYQSPAELGKALMKVGRNPGFFYVVNHNVSRAMIEDVFAICSNFFLASSIDEKMQFHNGSGDLGYTALRDETLAGKGKGDLKESYYMKNVADMSKLPSLLETSRTALQEFFTQTQILSELLLKGFAKGLGLDESYLVDAHSGSHNRMRLIHYPRIDVHDIPTPPPEGSQLDEDKEIRAGIHSDYGSITLLYQQESDKGGLQVKSTDGDWIDVPAIPGAVVVNIGDALEFWTAGQLSSTLHRVAFPRNETESGSRFSIPYFVQPNDDFVLSPLLKDDEESQKRFDEVVRTKGYTSKDKITSGEHLRQRIQSTYRTSQLPA</sequence>
<dbReference type="EMBL" id="KV453843">
    <property type="protein sequence ID" value="ODV89658.1"/>
    <property type="molecule type" value="Genomic_DNA"/>
</dbReference>
<keyword evidence="4" id="KW-1185">Reference proteome</keyword>
<dbReference type="PANTHER" id="PTHR47990">
    <property type="entry name" value="2-OXOGLUTARATE (2OG) AND FE(II)-DEPENDENT OXYGENASE SUPERFAMILY PROTEIN-RELATED"/>
    <property type="match status" value="1"/>
</dbReference>
<dbReference type="Proteomes" id="UP000095023">
    <property type="component" value="Unassembled WGS sequence"/>
</dbReference>
<dbReference type="Pfam" id="PF14226">
    <property type="entry name" value="DIOX_N"/>
    <property type="match status" value="1"/>
</dbReference>
<dbReference type="SUPFAM" id="SSF51197">
    <property type="entry name" value="Clavaminate synthase-like"/>
    <property type="match status" value="1"/>
</dbReference>
<organism evidence="3 4">
    <name type="scientific">Tortispora caseinolytica NRRL Y-17796</name>
    <dbReference type="NCBI Taxonomy" id="767744"/>
    <lineage>
        <taxon>Eukaryota</taxon>
        <taxon>Fungi</taxon>
        <taxon>Dikarya</taxon>
        <taxon>Ascomycota</taxon>
        <taxon>Saccharomycotina</taxon>
        <taxon>Trigonopsidomycetes</taxon>
        <taxon>Trigonopsidales</taxon>
        <taxon>Trigonopsidaceae</taxon>
        <taxon>Tortispora</taxon>
    </lineage>
</organism>
<dbReference type="PROSITE" id="PS51471">
    <property type="entry name" value="FE2OG_OXY"/>
    <property type="match status" value="1"/>
</dbReference>
<dbReference type="InterPro" id="IPR005123">
    <property type="entry name" value="Oxoglu/Fe-dep_dioxygenase_dom"/>
</dbReference>
<comment type="similarity">
    <text evidence="1">Belongs to the iron/ascorbate-dependent oxidoreductase family.</text>
</comment>
<gene>
    <name evidence="3" type="ORF">CANCADRAFT_148588</name>
</gene>
<name>A0A1E4TDC5_9ASCO</name>
<keyword evidence="1" id="KW-0479">Metal-binding</keyword>
<evidence type="ECO:0000259" key="2">
    <source>
        <dbReference type="PROSITE" id="PS51471"/>
    </source>
</evidence>
<dbReference type="Gene3D" id="2.60.120.330">
    <property type="entry name" value="B-lactam Antibiotic, Isopenicillin N Synthase, Chain"/>
    <property type="match status" value="1"/>
</dbReference>
<accession>A0A1E4TDC5</accession>
<dbReference type="AlphaFoldDB" id="A0A1E4TDC5"/>
<dbReference type="InterPro" id="IPR044861">
    <property type="entry name" value="IPNS-like_FE2OG_OXY"/>
</dbReference>
<dbReference type="InterPro" id="IPR050231">
    <property type="entry name" value="Iron_ascorbate_oxido_reductase"/>
</dbReference>
<dbReference type="Pfam" id="PF03171">
    <property type="entry name" value="2OG-FeII_Oxy"/>
    <property type="match status" value="1"/>
</dbReference>
<proteinExistence type="inferred from homology"/>
<dbReference type="OrthoDB" id="288590at2759"/>
<feature type="domain" description="Fe2OG dioxygenase" evidence="2">
    <location>
        <begin position="162"/>
        <end position="282"/>
    </location>
</feature>
<dbReference type="GO" id="GO:0044283">
    <property type="term" value="P:small molecule biosynthetic process"/>
    <property type="evidence" value="ECO:0007669"/>
    <property type="project" value="UniProtKB-ARBA"/>
</dbReference>
<dbReference type="InterPro" id="IPR027443">
    <property type="entry name" value="IPNS-like_sf"/>
</dbReference>
<dbReference type="GO" id="GO:0016491">
    <property type="term" value="F:oxidoreductase activity"/>
    <property type="evidence" value="ECO:0007669"/>
    <property type="project" value="UniProtKB-KW"/>
</dbReference>
<reference evidence="4" key="1">
    <citation type="submission" date="2016-02" db="EMBL/GenBank/DDBJ databases">
        <title>Comparative genomics of biotechnologically important yeasts.</title>
        <authorList>
            <consortium name="DOE Joint Genome Institute"/>
            <person name="Riley R."/>
            <person name="Haridas S."/>
            <person name="Wolfe K.H."/>
            <person name="Lopes M.R."/>
            <person name="Hittinger C.T."/>
            <person name="Goker M."/>
            <person name="Salamov A."/>
            <person name="Wisecaver J."/>
            <person name="Long T.M."/>
            <person name="Aerts A.L."/>
            <person name="Barry K."/>
            <person name="Choi C."/>
            <person name="Clum A."/>
            <person name="Coughlan A.Y."/>
            <person name="Deshpande S."/>
            <person name="Douglass A.P."/>
            <person name="Hanson S.J."/>
            <person name="Klenk H.-P."/>
            <person name="Labutti K."/>
            <person name="Lapidus A."/>
            <person name="Lindquist E."/>
            <person name="Lipzen A."/>
            <person name="Meier-Kolthoff J.P."/>
            <person name="Ohm R.A."/>
            <person name="Otillar R.P."/>
            <person name="Pangilinan J."/>
            <person name="Peng Y."/>
            <person name="Rokas A."/>
            <person name="Rosa C.A."/>
            <person name="Scheuner C."/>
            <person name="Sibirny A.A."/>
            <person name="Slot J.C."/>
            <person name="Stielow J.B."/>
            <person name="Sun H."/>
            <person name="Kurtzman C.P."/>
            <person name="Blackwell M."/>
            <person name="Jeffries T.W."/>
            <person name="Grigoriev I.V."/>
        </authorList>
    </citation>
    <scope>NUCLEOTIDE SEQUENCE [LARGE SCALE GENOMIC DNA]</scope>
    <source>
        <strain evidence="4">NRRL Y-17796</strain>
    </source>
</reference>
<keyword evidence="1" id="KW-0560">Oxidoreductase</keyword>
<keyword evidence="1" id="KW-0408">Iron</keyword>
<evidence type="ECO:0000256" key="1">
    <source>
        <dbReference type="RuleBase" id="RU003682"/>
    </source>
</evidence>
<evidence type="ECO:0000313" key="4">
    <source>
        <dbReference type="Proteomes" id="UP000095023"/>
    </source>
</evidence>
<protein>
    <recommendedName>
        <fullName evidence="2">Fe2OG dioxygenase domain-containing protein</fullName>
    </recommendedName>
</protein>
<dbReference type="GO" id="GO:0046872">
    <property type="term" value="F:metal ion binding"/>
    <property type="evidence" value="ECO:0007669"/>
    <property type="project" value="UniProtKB-KW"/>
</dbReference>
<dbReference type="InterPro" id="IPR026992">
    <property type="entry name" value="DIOX_N"/>
</dbReference>